<evidence type="ECO:0000256" key="2">
    <source>
        <dbReference type="ARBA" id="ARBA00007357"/>
    </source>
</evidence>
<evidence type="ECO:0000313" key="10">
    <source>
        <dbReference type="EMBL" id="MCD5310064.1"/>
    </source>
</evidence>
<name>A0A9X1NA19_9ACTN</name>
<dbReference type="InterPro" id="IPR000718">
    <property type="entry name" value="Peptidase_M13"/>
</dbReference>
<dbReference type="GO" id="GO:0005886">
    <property type="term" value="C:plasma membrane"/>
    <property type="evidence" value="ECO:0007669"/>
    <property type="project" value="TreeGrafter"/>
</dbReference>
<comment type="caution">
    <text evidence="10">The sequence shown here is derived from an EMBL/GenBank/DDBJ whole genome shotgun (WGS) entry which is preliminary data.</text>
</comment>
<keyword evidence="3" id="KW-0645">Protease</keyword>
<reference evidence="10" key="1">
    <citation type="submission" date="2021-11" db="EMBL/GenBank/DDBJ databases">
        <title>Streptomyces corallinus and Kineosporia corallina sp. nov., two new coral-derived marine actinobacteria.</title>
        <authorList>
            <person name="Buangrab K."/>
            <person name="Sutthacheep M."/>
            <person name="Yeemin T."/>
            <person name="Harunari E."/>
            <person name="Igarashi Y."/>
            <person name="Sripreechasak P."/>
            <person name="Kanchanasin P."/>
            <person name="Tanasupawat S."/>
            <person name="Phongsopitanun W."/>
        </authorList>
    </citation>
    <scope>NUCLEOTIDE SEQUENCE</scope>
    <source>
        <strain evidence="10">JCM 31032</strain>
    </source>
</reference>
<dbReference type="Proteomes" id="UP001138997">
    <property type="component" value="Unassembled WGS sequence"/>
</dbReference>
<sequence>MTSGIDIEQLNPSIRPQDDLFRHVNGRWLETAEIPADKSVYGTFHRLRDEAEAQLRVIVEKAADAAATAEPGSEAQKVGDLYASFLDEATIERLGTAPITADLALIEEITNLAGLVNAFGVLERAGSGAPFGYFVNNDAMASDRYVMYLTQGGLSLPDESYYREDTFAEIRTEFLAHVARLLVKAGITDEAGAADAAQRVMALETRLSGSHWDRVTNRDATKTYNKMDRKALEELIPEFDWTAWIDALNVPQSAFDEVVVRQPSFFTALGKALSEVPIADWKTWLTWRTLHGSASLLNAELVQENFDFYGRTLTGATQLRERWKRGVSMVEGSLGEAVGKLYVEEHFSPAAKARMVELVANLVEAYRQSITKLDWMSQDTRVRALEKLDSFTPKIGYPDKWRDYSSLEIKPGDLVGNVRRAGDYEIAREIEKLGKPVDRDEWFMTPQTVNAYYNPLMNEIVFPAAILQPPFFDAEADDAANYGAIGAVIGHEIGHGFDDQGSKYDGSGNLNDWWTDADRAEFDKRTKALIEQYDALEPRQTPGHKVNGALTVGENIGDLGGLSIAYTAYRIALDGAEPAELDGLTGWQRFFVSWAQGWRSKGRDTEVIRRLALDPHSPEEFRCNAVVSNIDEFHAAFGLKEGDGLWLDEAKRVRIW</sequence>
<protein>
    <submittedName>
        <fullName evidence="10">M13 family metallopeptidase</fullName>
    </submittedName>
</protein>
<evidence type="ECO:0000259" key="8">
    <source>
        <dbReference type="Pfam" id="PF01431"/>
    </source>
</evidence>
<organism evidence="10 11">
    <name type="scientific">Kineosporia babensis</name>
    <dbReference type="NCBI Taxonomy" id="499548"/>
    <lineage>
        <taxon>Bacteria</taxon>
        <taxon>Bacillati</taxon>
        <taxon>Actinomycetota</taxon>
        <taxon>Actinomycetes</taxon>
        <taxon>Kineosporiales</taxon>
        <taxon>Kineosporiaceae</taxon>
        <taxon>Kineosporia</taxon>
    </lineage>
</organism>
<dbReference type="Gene3D" id="1.10.1380.10">
    <property type="entry name" value="Neutral endopeptidase , domain2"/>
    <property type="match status" value="1"/>
</dbReference>
<keyword evidence="4" id="KW-0479">Metal-binding</keyword>
<evidence type="ECO:0000256" key="6">
    <source>
        <dbReference type="ARBA" id="ARBA00022833"/>
    </source>
</evidence>
<dbReference type="EMBL" id="JAJOMB010000002">
    <property type="protein sequence ID" value="MCD5310064.1"/>
    <property type="molecule type" value="Genomic_DNA"/>
</dbReference>
<evidence type="ECO:0000259" key="9">
    <source>
        <dbReference type="Pfam" id="PF05649"/>
    </source>
</evidence>
<dbReference type="PRINTS" id="PR00786">
    <property type="entry name" value="NEPRILYSIN"/>
</dbReference>
<accession>A0A9X1NA19</accession>
<keyword evidence="5" id="KW-0378">Hydrolase</keyword>
<dbReference type="GO" id="GO:0046872">
    <property type="term" value="F:metal ion binding"/>
    <property type="evidence" value="ECO:0007669"/>
    <property type="project" value="UniProtKB-KW"/>
</dbReference>
<dbReference type="InterPro" id="IPR018497">
    <property type="entry name" value="Peptidase_M13_C"/>
</dbReference>
<dbReference type="Pfam" id="PF01431">
    <property type="entry name" value="Peptidase_M13"/>
    <property type="match status" value="1"/>
</dbReference>
<dbReference type="GO" id="GO:0004222">
    <property type="term" value="F:metalloendopeptidase activity"/>
    <property type="evidence" value="ECO:0007669"/>
    <property type="project" value="InterPro"/>
</dbReference>
<dbReference type="SUPFAM" id="SSF55486">
    <property type="entry name" value="Metalloproteases ('zincins'), catalytic domain"/>
    <property type="match status" value="1"/>
</dbReference>
<dbReference type="Pfam" id="PF05649">
    <property type="entry name" value="Peptidase_M13_N"/>
    <property type="match status" value="1"/>
</dbReference>
<keyword evidence="6" id="KW-0862">Zinc</keyword>
<feature type="domain" description="Peptidase M13 C-terminal" evidence="8">
    <location>
        <begin position="450"/>
        <end position="653"/>
    </location>
</feature>
<dbReference type="PROSITE" id="PS51885">
    <property type="entry name" value="NEPRILYSIN"/>
    <property type="match status" value="1"/>
</dbReference>
<evidence type="ECO:0000256" key="3">
    <source>
        <dbReference type="ARBA" id="ARBA00022670"/>
    </source>
</evidence>
<dbReference type="AlphaFoldDB" id="A0A9X1NA19"/>
<dbReference type="RefSeq" id="WP_231438993.1">
    <property type="nucleotide sequence ID" value="NZ_JAJOMB010000002.1"/>
</dbReference>
<dbReference type="GO" id="GO:0016485">
    <property type="term" value="P:protein processing"/>
    <property type="evidence" value="ECO:0007669"/>
    <property type="project" value="TreeGrafter"/>
</dbReference>
<evidence type="ECO:0000256" key="4">
    <source>
        <dbReference type="ARBA" id="ARBA00022723"/>
    </source>
</evidence>
<dbReference type="InterPro" id="IPR042089">
    <property type="entry name" value="Peptidase_M13_dom_2"/>
</dbReference>
<dbReference type="PANTHER" id="PTHR11733:SF167">
    <property type="entry name" value="FI17812P1-RELATED"/>
    <property type="match status" value="1"/>
</dbReference>
<gene>
    <name evidence="10" type="ORF">LR394_04100</name>
</gene>
<evidence type="ECO:0000313" key="11">
    <source>
        <dbReference type="Proteomes" id="UP001138997"/>
    </source>
</evidence>
<keyword evidence="7" id="KW-0482">Metalloprotease</keyword>
<proteinExistence type="inferred from homology"/>
<dbReference type="CDD" id="cd08662">
    <property type="entry name" value="M13"/>
    <property type="match status" value="1"/>
</dbReference>
<evidence type="ECO:0000256" key="7">
    <source>
        <dbReference type="ARBA" id="ARBA00023049"/>
    </source>
</evidence>
<dbReference type="PANTHER" id="PTHR11733">
    <property type="entry name" value="ZINC METALLOPROTEASE FAMILY M13 NEPRILYSIN-RELATED"/>
    <property type="match status" value="1"/>
</dbReference>
<dbReference type="InterPro" id="IPR024079">
    <property type="entry name" value="MetalloPept_cat_dom_sf"/>
</dbReference>
<evidence type="ECO:0000256" key="5">
    <source>
        <dbReference type="ARBA" id="ARBA00022801"/>
    </source>
</evidence>
<feature type="domain" description="Peptidase M13 N-terminal" evidence="9">
    <location>
        <begin position="16"/>
        <end position="398"/>
    </location>
</feature>
<keyword evidence="11" id="KW-1185">Reference proteome</keyword>
<comment type="similarity">
    <text evidence="2">Belongs to the peptidase M13 family.</text>
</comment>
<comment type="cofactor">
    <cofactor evidence="1">
        <name>Zn(2+)</name>
        <dbReference type="ChEBI" id="CHEBI:29105"/>
    </cofactor>
</comment>
<evidence type="ECO:0000256" key="1">
    <source>
        <dbReference type="ARBA" id="ARBA00001947"/>
    </source>
</evidence>
<dbReference type="InterPro" id="IPR008753">
    <property type="entry name" value="Peptidase_M13_N"/>
</dbReference>
<dbReference type="Gene3D" id="3.40.390.10">
    <property type="entry name" value="Collagenase (Catalytic Domain)"/>
    <property type="match status" value="1"/>
</dbReference>